<name>A0A6L2P381_TANCI</name>
<reference evidence="3" key="1">
    <citation type="journal article" date="2019" name="Sci. Rep.">
        <title>Draft genome of Tanacetum cinerariifolium, the natural source of mosquito coil.</title>
        <authorList>
            <person name="Yamashiro T."/>
            <person name="Shiraishi A."/>
            <person name="Satake H."/>
            <person name="Nakayama K."/>
        </authorList>
    </citation>
    <scope>NUCLEOTIDE SEQUENCE</scope>
</reference>
<accession>A0A6L2P381</accession>
<feature type="compositionally biased region" description="Polar residues" evidence="1">
    <location>
        <begin position="406"/>
        <end position="418"/>
    </location>
</feature>
<evidence type="ECO:0000313" key="3">
    <source>
        <dbReference type="EMBL" id="GEU92948.1"/>
    </source>
</evidence>
<feature type="compositionally biased region" description="Low complexity" evidence="1">
    <location>
        <begin position="40"/>
        <end position="52"/>
    </location>
</feature>
<organism evidence="3">
    <name type="scientific">Tanacetum cinerariifolium</name>
    <name type="common">Dalmatian daisy</name>
    <name type="synonym">Chrysanthemum cinerariifolium</name>
    <dbReference type="NCBI Taxonomy" id="118510"/>
    <lineage>
        <taxon>Eukaryota</taxon>
        <taxon>Viridiplantae</taxon>
        <taxon>Streptophyta</taxon>
        <taxon>Embryophyta</taxon>
        <taxon>Tracheophyta</taxon>
        <taxon>Spermatophyta</taxon>
        <taxon>Magnoliopsida</taxon>
        <taxon>eudicotyledons</taxon>
        <taxon>Gunneridae</taxon>
        <taxon>Pentapetalae</taxon>
        <taxon>asterids</taxon>
        <taxon>campanulids</taxon>
        <taxon>Asterales</taxon>
        <taxon>Asteraceae</taxon>
        <taxon>Asteroideae</taxon>
        <taxon>Anthemideae</taxon>
        <taxon>Anthemidinae</taxon>
        <taxon>Tanacetum</taxon>
    </lineage>
</organism>
<feature type="compositionally biased region" description="Polar residues" evidence="1">
    <location>
        <begin position="9"/>
        <end position="23"/>
    </location>
</feature>
<gene>
    <name evidence="3" type="ORF">Tci_064926</name>
</gene>
<feature type="region of interest" description="Disordered" evidence="1">
    <location>
        <begin position="1"/>
        <end position="52"/>
    </location>
</feature>
<keyword evidence="2" id="KW-0812">Transmembrane</keyword>
<dbReference type="EMBL" id="BKCJ010010744">
    <property type="protein sequence ID" value="GEU92948.1"/>
    <property type="molecule type" value="Genomic_DNA"/>
</dbReference>
<feature type="region of interest" description="Disordered" evidence="1">
    <location>
        <begin position="406"/>
        <end position="425"/>
    </location>
</feature>
<feature type="transmembrane region" description="Helical" evidence="2">
    <location>
        <begin position="141"/>
        <end position="164"/>
    </location>
</feature>
<keyword evidence="2" id="KW-0472">Membrane</keyword>
<dbReference type="AlphaFoldDB" id="A0A6L2P381"/>
<proteinExistence type="predicted"/>
<evidence type="ECO:0000256" key="2">
    <source>
        <dbReference type="SAM" id="Phobius"/>
    </source>
</evidence>
<comment type="caution">
    <text evidence="3">The sequence shown here is derived from an EMBL/GenBank/DDBJ whole genome shotgun (WGS) entry which is preliminary data.</text>
</comment>
<protein>
    <submittedName>
        <fullName evidence="3">Uncharacterized protein</fullName>
    </submittedName>
</protein>
<feature type="region of interest" description="Disordered" evidence="1">
    <location>
        <begin position="463"/>
        <end position="488"/>
    </location>
</feature>
<feature type="compositionally biased region" description="Basic and acidic residues" evidence="1">
    <location>
        <begin position="465"/>
        <end position="482"/>
    </location>
</feature>
<sequence length="488" mass="54583">MSVKYPNYVNLTSSSKEQPNERTPSPPPRNKSLSPPQALSKSISSKSTHYTSSLSPSKEIFMLVEKDYPLRNGLALVMISYRLQVENHSQMAEDLIKKIYNIANTLRKQSYMAAGNIVLFILISFFSSDKNSKRRARLTEVCFGCAVVALLFAYLFSAVVSNFWSSMVETTACAICSTMSSVGVPAENICDYVSSVRVYLRTMEWLPTCEKLEKVVGGSYWLDMMIVYCQKLAGDHQDFADRVSRLIGVMNEACSDRMAFVCGLHSVPGEIVSAKTVVYLEEMMNKEGNKEWQLRGLEKEAIEMAFEIESLFLKLMDEEPSHKHKEEMELESTQTSSAAKLPMLKKGDYEISNSTNEVSTAYGVSTASTQFSTASTQFSTASTKVSTANLSDATVYAFLSNQSNRQLRNQDSRSWNQDSSRRTVNVEETPPNAMVAIDGVCFDWSNMTEDEFPTNMALMTFSDSGEMKTGEKRAKNARKQEPETNPVL</sequence>
<keyword evidence="2" id="KW-1133">Transmembrane helix</keyword>
<feature type="transmembrane region" description="Helical" evidence="2">
    <location>
        <begin position="111"/>
        <end position="129"/>
    </location>
</feature>
<evidence type="ECO:0000256" key="1">
    <source>
        <dbReference type="SAM" id="MobiDB-lite"/>
    </source>
</evidence>